<dbReference type="InterPro" id="IPR001670">
    <property type="entry name" value="ADH_Fe/GldA"/>
</dbReference>
<evidence type="ECO:0000256" key="1">
    <source>
        <dbReference type="ARBA" id="ARBA00007358"/>
    </source>
</evidence>
<evidence type="ECO:0000313" key="6">
    <source>
        <dbReference type="Proteomes" id="UP000031563"/>
    </source>
</evidence>
<dbReference type="Gene3D" id="3.40.50.1970">
    <property type="match status" value="1"/>
</dbReference>
<dbReference type="PANTHER" id="PTHR11496:SF102">
    <property type="entry name" value="ALCOHOL DEHYDROGENASE 4"/>
    <property type="match status" value="1"/>
</dbReference>
<dbReference type="InterPro" id="IPR056798">
    <property type="entry name" value="ADH_Fe_C"/>
</dbReference>
<accession>A0A0F5HWR7</accession>
<accession>A0A0F5HMK2</accession>
<dbReference type="STRING" id="1221996.QY95_03862"/>
<reference evidence="5" key="1">
    <citation type="submission" date="2015-02" db="EMBL/GenBank/DDBJ databases">
        <title>Genome Assembly of Bacillaceae bacterium MTCC 8252.</title>
        <authorList>
            <person name="Verma A."/>
            <person name="Khatri I."/>
            <person name="Mual P."/>
            <person name="Subramanian S."/>
            <person name="Krishnamurthi S."/>
        </authorList>
    </citation>
    <scope>NUCLEOTIDE SEQUENCE [LARGE SCALE GENOMIC DNA]</scope>
    <source>
        <strain evidence="5">MTCC 8252</strain>
    </source>
</reference>
<evidence type="ECO:0000259" key="3">
    <source>
        <dbReference type="Pfam" id="PF00465"/>
    </source>
</evidence>
<feature type="domain" description="Alcohol dehydrogenase iron-type/glycerol dehydrogenase GldA" evidence="3">
    <location>
        <begin position="10"/>
        <end position="157"/>
    </location>
</feature>
<evidence type="ECO:0000313" key="5">
    <source>
        <dbReference type="EMBL" id="KKB34511.1"/>
    </source>
</evidence>
<name>A0A0F5HMK2_BACTR</name>
<evidence type="ECO:0000256" key="2">
    <source>
        <dbReference type="ARBA" id="ARBA00023002"/>
    </source>
</evidence>
<comment type="similarity">
    <text evidence="1">Belongs to the iron-containing alcohol dehydrogenase family.</text>
</comment>
<dbReference type="EMBL" id="JWIR02000083">
    <property type="protein sequence ID" value="KKB34511.1"/>
    <property type="molecule type" value="Genomic_DNA"/>
</dbReference>
<dbReference type="RefSeq" id="WP_039235345.1">
    <property type="nucleotide sequence ID" value="NZ_JWIR02000083.1"/>
</dbReference>
<keyword evidence="6" id="KW-1185">Reference proteome</keyword>
<dbReference type="GO" id="GO:0004022">
    <property type="term" value="F:alcohol dehydrogenase (NAD+) activity"/>
    <property type="evidence" value="ECO:0007669"/>
    <property type="project" value="TreeGrafter"/>
</dbReference>
<dbReference type="InterPro" id="IPR039697">
    <property type="entry name" value="Alcohol_dehydrogenase_Fe"/>
</dbReference>
<gene>
    <name evidence="5" type="ORF">QY95_03862</name>
</gene>
<keyword evidence="2" id="KW-0560">Oxidoreductase</keyword>
<evidence type="ECO:0000259" key="4">
    <source>
        <dbReference type="Pfam" id="PF25137"/>
    </source>
</evidence>
<dbReference type="Gene3D" id="1.20.1090.10">
    <property type="entry name" value="Dehydroquinate synthase-like - alpha domain"/>
    <property type="match status" value="1"/>
</dbReference>
<dbReference type="CDD" id="cd08180">
    <property type="entry name" value="PDD"/>
    <property type="match status" value="1"/>
</dbReference>
<dbReference type="Pfam" id="PF25137">
    <property type="entry name" value="ADH_Fe_C"/>
    <property type="match status" value="1"/>
</dbReference>
<dbReference type="OrthoDB" id="9815791at2"/>
<dbReference type="PANTHER" id="PTHR11496">
    <property type="entry name" value="ALCOHOL DEHYDROGENASE"/>
    <property type="match status" value="1"/>
</dbReference>
<comment type="caution">
    <text evidence="5">The sequence shown here is derived from an EMBL/GenBank/DDBJ whole genome shotgun (WGS) entry which is preliminary data.</text>
</comment>
<dbReference type="AlphaFoldDB" id="A0A0F5HMK2"/>
<proteinExistence type="inferred from homology"/>
<organism evidence="5 6">
    <name type="scientific">Bacillus thermotolerans</name>
    <name type="common">Quasibacillus thermotolerans</name>
    <dbReference type="NCBI Taxonomy" id="1221996"/>
    <lineage>
        <taxon>Bacteria</taxon>
        <taxon>Bacillati</taxon>
        <taxon>Bacillota</taxon>
        <taxon>Bacilli</taxon>
        <taxon>Bacillales</taxon>
        <taxon>Bacillaceae</taxon>
        <taxon>Bacillus</taxon>
    </lineage>
</organism>
<sequence length="377" mass="41384">MNMFSMQPSIYHGSDSLQYLKKLKAEKIFLVADKQVIHTHIAGKVINRLKEASIHVFSDIEGTPSLTAVKKGLASFLKEKPEVILALGDSGAIEAAKAVLFFYRQMAIPEKRKPLLITIPTVSGTGSEVTPYAAIINDDKRMPLQDEWMQPDAVVLDAELSASVPPEVTADMGMDLLTHAIESYVSPKATTFTSLFSEKAIQLVFTYLLRAYRFGEDLTARENVQLASCMAGMAYANSSLGINHGIAHAMEMRLPLSHGRSNAMLLPYMIEYNGGLCDGTIDTSEAAKKYGEIASLLGLPCATLEEGVRSLSTAVKLLNKKFNIPLTFQDAHIDKDLFEESIPLIAKEAMQDVCTAGNPKQVKEMDIIYLLKWAYTG</sequence>
<dbReference type="GO" id="GO:0046872">
    <property type="term" value="F:metal ion binding"/>
    <property type="evidence" value="ECO:0007669"/>
    <property type="project" value="InterPro"/>
</dbReference>
<protein>
    <submittedName>
        <fullName evidence="5">Alcohol dehydrogenase</fullName>
    </submittedName>
</protein>
<dbReference type="Proteomes" id="UP000031563">
    <property type="component" value="Unassembled WGS sequence"/>
</dbReference>
<dbReference type="FunFam" id="1.20.1090.10:FF:000001">
    <property type="entry name" value="Aldehyde-alcohol dehydrogenase"/>
    <property type="match status" value="1"/>
</dbReference>
<dbReference type="SUPFAM" id="SSF56796">
    <property type="entry name" value="Dehydroquinate synthase-like"/>
    <property type="match status" value="1"/>
</dbReference>
<dbReference type="Pfam" id="PF00465">
    <property type="entry name" value="Fe-ADH"/>
    <property type="match status" value="1"/>
</dbReference>
<feature type="domain" description="Fe-containing alcohol dehydrogenase-like C-terminal" evidence="4">
    <location>
        <begin position="169"/>
        <end position="375"/>
    </location>
</feature>